<keyword evidence="7" id="KW-1185">Reference proteome</keyword>
<name>A0ABY7BV83_9HYPH</name>
<accession>A0ABY7BV83</accession>
<dbReference type="SUPFAM" id="SSF51735">
    <property type="entry name" value="NAD(P)-binding Rossmann-fold domains"/>
    <property type="match status" value="1"/>
</dbReference>
<dbReference type="Gene3D" id="3.40.50.720">
    <property type="entry name" value="NAD(P)-binding Rossmann-like Domain"/>
    <property type="match status" value="1"/>
</dbReference>
<proteinExistence type="inferred from homology"/>
<dbReference type="Proteomes" id="UP001164020">
    <property type="component" value="Chromosome"/>
</dbReference>
<reference evidence="6" key="1">
    <citation type="submission" date="2022-12" db="EMBL/GenBank/DDBJ databases">
        <title>Jiella pelagia sp. nov., isolated from phosphonate enriched culture of Northwest Pacific surface seawater.</title>
        <authorList>
            <person name="Shin D.Y."/>
            <person name="Hwang C.Y."/>
        </authorList>
    </citation>
    <scope>NUCLEOTIDE SEQUENCE</scope>
    <source>
        <strain evidence="6">HL-NP1</strain>
    </source>
</reference>
<evidence type="ECO:0000256" key="3">
    <source>
        <dbReference type="ARBA" id="ARBA00022723"/>
    </source>
</evidence>
<organism evidence="6 7">
    <name type="scientific">Jiella pelagia</name>
    <dbReference type="NCBI Taxonomy" id="2986949"/>
    <lineage>
        <taxon>Bacteria</taxon>
        <taxon>Pseudomonadati</taxon>
        <taxon>Pseudomonadota</taxon>
        <taxon>Alphaproteobacteria</taxon>
        <taxon>Hyphomicrobiales</taxon>
        <taxon>Aurantimonadaceae</taxon>
        <taxon>Jiella</taxon>
    </lineage>
</organism>
<dbReference type="CDD" id="cd08255">
    <property type="entry name" value="2-desacetyl-2-hydroxyethyl_bacteriochlorophyllide_like"/>
    <property type="match status" value="1"/>
</dbReference>
<evidence type="ECO:0000256" key="5">
    <source>
        <dbReference type="ARBA" id="ARBA00023002"/>
    </source>
</evidence>
<evidence type="ECO:0000256" key="1">
    <source>
        <dbReference type="ARBA" id="ARBA00001947"/>
    </source>
</evidence>
<dbReference type="PANTHER" id="PTHR43350">
    <property type="entry name" value="NAD-DEPENDENT ALCOHOL DEHYDROGENASE"/>
    <property type="match status" value="1"/>
</dbReference>
<comment type="similarity">
    <text evidence="2">Belongs to the zinc-containing alcohol dehydrogenase family.</text>
</comment>
<dbReference type="EMBL" id="CP114029">
    <property type="protein sequence ID" value="WAP67389.1"/>
    <property type="molecule type" value="Genomic_DNA"/>
</dbReference>
<evidence type="ECO:0000256" key="2">
    <source>
        <dbReference type="ARBA" id="ARBA00008072"/>
    </source>
</evidence>
<dbReference type="InterPro" id="IPR036291">
    <property type="entry name" value="NAD(P)-bd_dom_sf"/>
</dbReference>
<dbReference type="Gene3D" id="3.90.180.10">
    <property type="entry name" value="Medium-chain alcohol dehydrogenases, catalytic domain"/>
    <property type="match status" value="1"/>
</dbReference>
<evidence type="ECO:0000313" key="7">
    <source>
        <dbReference type="Proteomes" id="UP001164020"/>
    </source>
</evidence>
<keyword evidence="4" id="KW-0862">Zinc</keyword>
<comment type="cofactor">
    <cofactor evidence="1">
        <name>Zn(2+)</name>
        <dbReference type="ChEBI" id="CHEBI:29105"/>
    </cofactor>
</comment>
<protein>
    <submittedName>
        <fullName evidence="6">Zinc-binding alcohol dehydrogenase</fullName>
    </submittedName>
</protein>
<evidence type="ECO:0000313" key="6">
    <source>
        <dbReference type="EMBL" id="WAP67389.1"/>
    </source>
</evidence>
<dbReference type="RefSeq" id="WP_268879846.1">
    <property type="nucleotide sequence ID" value="NZ_CP114029.1"/>
</dbReference>
<evidence type="ECO:0000256" key="4">
    <source>
        <dbReference type="ARBA" id="ARBA00022833"/>
    </source>
</evidence>
<gene>
    <name evidence="6" type="ORF">OH818_17825</name>
</gene>
<dbReference type="PANTHER" id="PTHR43350:SF19">
    <property type="entry name" value="D-GULOSIDE 3-DEHYDROGENASE"/>
    <property type="match status" value="1"/>
</dbReference>
<keyword evidence="3" id="KW-0479">Metal-binding</keyword>
<keyword evidence="5" id="KW-0560">Oxidoreductase</keyword>
<sequence>MVDDRSGPEARALWIVETNQTELRAERLSQLRAGEVMVAASFGAISRGTESLVASRGVPESEWERMRAPFQEGAFSFPVKYGYGTVGRIVAGDAARDGERVFCLYPHQERFIVPGEMAVPVPDEVADERAVLAANMETALNVVWDAGILPGDKVAVIGGGVVGLLSAYIAGAIPAADVTVVDVNPERAAAAAALGVAFAAPGNAPVECDVVIHASASEAGLASAIAAAGFEARIVEASWYGDAAPRIPLGGAFHSRRLTIVGSQVGRVPAARAGRWTNRRRLETALRLLADPRLDALFSGETPFAELAAHYPDILADPATLCHRVRYD</sequence>
<dbReference type="SUPFAM" id="SSF50129">
    <property type="entry name" value="GroES-like"/>
    <property type="match status" value="1"/>
</dbReference>
<dbReference type="InterPro" id="IPR011032">
    <property type="entry name" value="GroES-like_sf"/>
</dbReference>